<name>A0ACC1BBR1_9ROSI</name>
<evidence type="ECO:0000313" key="1">
    <source>
        <dbReference type="EMBL" id="KAJ0096286.1"/>
    </source>
</evidence>
<organism evidence="1 2">
    <name type="scientific">Pistacia atlantica</name>
    <dbReference type="NCBI Taxonomy" id="434234"/>
    <lineage>
        <taxon>Eukaryota</taxon>
        <taxon>Viridiplantae</taxon>
        <taxon>Streptophyta</taxon>
        <taxon>Embryophyta</taxon>
        <taxon>Tracheophyta</taxon>
        <taxon>Spermatophyta</taxon>
        <taxon>Magnoliopsida</taxon>
        <taxon>eudicotyledons</taxon>
        <taxon>Gunneridae</taxon>
        <taxon>Pentapetalae</taxon>
        <taxon>rosids</taxon>
        <taxon>malvids</taxon>
        <taxon>Sapindales</taxon>
        <taxon>Anacardiaceae</taxon>
        <taxon>Pistacia</taxon>
    </lineage>
</organism>
<accession>A0ACC1BBR1</accession>
<protein>
    <submittedName>
        <fullName evidence="1">Uncharacterized protein</fullName>
    </submittedName>
</protein>
<comment type="caution">
    <text evidence="1">The sequence shown here is derived from an EMBL/GenBank/DDBJ whole genome shotgun (WGS) entry which is preliminary data.</text>
</comment>
<proteinExistence type="predicted"/>
<reference evidence="2" key="1">
    <citation type="journal article" date="2023" name="G3 (Bethesda)">
        <title>Genome assembly and association tests identify interacting loci associated with vigor, precocity, and sex in interspecific pistachio rootstocks.</title>
        <authorList>
            <person name="Palmer W."/>
            <person name="Jacygrad E."/>
            <person name="Sagayaradj S."/>
            <person name="Cavanaugh K."/>
            <person name="Han R."/>
            <person name="Bertier L."/>
            <person name="Beede B."/>
            <person name="Kafkas S."/>
            <person name="Golino D."/>
            <person name="Preece J."/>
            <person name="Michelmore R."/>
        </authorList>
    </citation>
    <scope>NUCLEOTIDE SEQUENCE [LARGE SCALE GENOMIC DNA]</scope>
</reference>
<evidence type="ECO:0000313" key="2">
    <source>
        <dbReference type="Proteomes" id="UP001164250"/>
    </source>
</evidence>
<sequence length="179" mass="20300">MKQNDIVPNNFIFIFIAKACAQLSNLKYSQMIHTHTREMLLRGMRCLWGLLKKGLTQSVLEAKNLNLLKAVHSIGIQMGMDADIEVATTWISAYAKCSDLNFAELVFYGIDQGLRTVVSWNSMIAGYANNGKVFDAVRFYKWMMLDGFRPDVSTIVSLLSACAQLEALLHGRLWPRRYT</sequence>
<dbReference type="EMBL" id="CM047901">
    <property type="protein sequence ID" value="KAJ0096286.1"/>
    <property type="molecule type" value="Genomic_DNA"/>
</dbReference>
<gene>
    <name evidence="1" type="ORF">Patl1_27471</name>
</gene>
<keyword evidence="2" id="KW-1185">Reference proteome</keyword>
<dbReference type="Proteomes" id="UP001164250">
    <property type="component" value="Chromosome 5"/>
</dbReference>